<dbReference type="Proteomes" id="UP000818323">
    <property type="component" value="Unassembled WGS sequence"/>
</dbReference>
<dbReference type="SUPFAM" id="SSF48452">
    <property type="entry name" value="TPR-like"/>
    <property type="match status" value="2"/>
</dbReference>
<name>A0ABW9YXJ2_9HYPH</name>
<sequence>MNPFEAFLNQEIDRLRDEARHKDPREALKDFEGLLARLPSNPSGMILFRIKANIAFQHFASDNLEAASRWWLEAYDHAPQDPRAAANKILGLWMGGDPLAAVEFGRSVLRADPANELAASYIPQAAAMVPEIEDGLEGIPLGLRERESVIAGEIIFLRSRGASKIWHAKVRRGLELYPDSETLKVYSAYATLDQAVADEEIQRTRIINDSIRNELKTAATVLDAYWRSKPSAFLTRQYDDAVPALAGAMVAYHLLHDKEKALGLATEIADRKIGEKEVLANAVYVALDNRKYDLARRLLDVLPDDPDLAFNRGLLLMQLGDDDGAVEAFGRANIPEHERGMVETALALVPFRKPETHPGIDALKAIQRAAIGHPRQSVLVAQTAMMLGETDIADEAYRAALAAITPESHIAARLMVANYAEQSGSPSDVIDLLDGYLPAHGFEKEYIWLAMAHAQEYPPRKRNLNFFENVRPDLQAKRSVAVAHATVLLNANRLLDAQRMFRRLHKEDPNDPYVAYRLAETYRRLRKPGKARNVFKGLKLDRLTGHVQQQAAVIHEVAKAGEPDRALVAAYNLERRHPDDHVAALSLVYLVFSSASQSELLQSSVAGPDTWVSITGPNGESRAFVIDEGPDLFGTTVYPPDHSLAVMVTGKRAGDTFTIPKAVGEPEEWRVAEVRSKYLHIHLVISEEYEQRYPGKPGLTRFVMQDGNVDAALQVVKETSEAQRRMALLHREGMPLAALARRLGGDPVGFAWYLRSLGEEIRTCIGTAAERAEAFRIVGASRGKGVVLDPYTAWIAAELDLFPVLKEWFGTVYTPASTLRMADRMKANLQENYGSSQMTMGWRDGQFYRDDITPERVAGQIAAVEAVKEKIEAGCQIETVLLPDDLGPEVRQTLDIFGSRFLDAAFLAKEKGCALLSDDLNYRVFAWYATTVEGVWLQAVLYRMNEGGHLGLASYAKAVIGLAGRRHGFVTFDADLLREVLGQADNELWEFRAISHYIGSRDADLRSHIAVAGSFIDGLWIGADHPGPKERQAVSILLDNLLRNYRTEWGRLVAMLLYGLSGNRRATSFVLDWVIGHLLPLNVLEESVHSLLNSEERPRVGEFIQRRRLRRSPRLRLLSTTWRGNNIGPWEQNSR</sequence>
<protein>
    <submittedName>
        <fullName evidence="2">Tetratricopeptide repeat protein</fullName>
    </submittedName>
</protein>
<evidence type="ECO:0000313" key="3">
    <source>
        <dbReference type="Proteomes" id="UP000818323"/>
    </source>
</evidence>
<proteinExistence type="predicted"/>
<evidence type="ECO:0000259" key="1">
    <source>
        <dbReference type="Pfam" id="PF20698"/>
    </source>
</evidence>
<dbReference type="InterPro" id="IPR048987">
    <property type="entry name" value="PIN-TPR-GreABC"/>
</dbReference>
<dbReference type="EMBL" id="JAAAXJ010000003">
    <property type="protein sequence ID" value="NBJ24431.1"/>
    <property type="molecule type" value="Genomic_DNA"/>
</dbReference>
<gene>
    <name evidence="2" type="ORF">GR303_08695</name>
</gene>
<dbReference type="Gene3D" id="1.25.40.10">
    <property type="entry name" value="Tetratricopeptide repeat domain"/>
    <property type="match status" value="3"/>
</dbReference>
<reference evidence="2 3" key="1">
    <citation type="submission" date="2020-01" db="EMBL/GenBank/DDBJ databases">
        <title>Microvirga sp. nov., an arsenate reduction bacterium isolated from Tibet hotspring sediments.</title>
        <authorList>
            <person name="Yuan C.-G."/>
        </authorList>
    </citation>
    <scope>NUCLEOTIDE SEQUENCE [LARGE SCALE GENOMIC DNA]</scope>
    <source>
        <strain evidence="2 3">SYSU G3D203</strain>
    </source>
</reference>
<dbReference type="Pfam" id="PF13432">
    <property type="entry name" value="TPR_16"/>
    <property type="match status" value="2"/>
</dbReference>
<dbReference type="InterPro" id="IPR011990">
    <property type="entry name" value="TPR-like_helical_dom_sf"/>
</dbReference>
<dbReference type="Pfam" id="PF20698">
    <property type="entry name" value="PIN-TPR-GreABC"/>
    <property type="match status" value="1"/>
</dbReference>
<evidence type="ECO:0000313" key="2">
    <source>
        <dbReference type="EMBL" id="NBJ24431.1"/>
    </source>
</evidence>
<feature type="domain" description="PIN" evidence="1">
    <location>
        <begin position="787"/>
        <end position="926"/>
    </location>
</feature>
<comment type="caution">
    <text evidence="2">The sequence shown here is derived from an EMBL/GenBank/DDBJ whole genome shotgun (WGS) entry which is preliminary data.</text>
</comment>
<dbReference type="RefSeq" id="WP_161722347.1">
    <property type="nucleotide sequence ID" value="NZ_JAAAXI010000004.1"/>
</dbReference>
<organism evidence="2 3">
    <name type="scientific">Microvirga arsenatis</name>
    <dbReference type="NCBI Taxonomy" id="2692265"/>
    <lineage>
        <taxon>Bacteria</taxon>
        <taxon>Pseudomonadati</taxon>
        <taxon>Pseudomonadota</taxon>
        <taxon>Alphaproteobacteria</taxon>
        <taxon>Hyphomicrobiales</taxon>
        <taxon>Methylobacteriaceae</taxon>
        <taxon>Microvirga</taxon>
    </lineage>
</organism>
<keyword evidence="3" id="KW-1185">Reference proteome</keyword>
<accession>A0ABW9YXJ2</accession>